<dbReference type="InterPro" id="IPR019226">
    <property type="entry name" value="DUF2158"/>
</dbReference>
<dbReference type="Pfam" id="PF09926">
    <property type="entry name" value="DUF2158"/>
    <property type="match status" value="1"/>
</dbReference>
<dbReference type="Proteomes" id="UP000194873">
    <property type="component" value="Unassembled WGS sequence"/>
</dbReference>
<comment type="caution">
    <text evidence="2">The sequence shown here is derived from an EMBL/GenBank/DDBJ whole genome shotgun (WGS) entry which is preliminary data.</text>
</comment>
<accession>A0A243WFZ4</accession>
<protein>
    <recommendedName>
        <fullName evidence="4">DUF2158 domain-containing protein</fullName>
    </recommendedName>
</protein>
<keyword evidence="3" id="KW-1185">Reference proteome</keyword>
<evidence type="ECO:0008006" key="4">
    <source>
        <dbReference type="Google" id="ProtNLM"/>
    </source>
</evidence>
<gene>
    <name evidence="2" type="ORF">BXP70_07730</name>
</gene>
<evidence type="ECO:0000313" key="3">
    <source>
        <dbReference type="Proteomes" id="UP000194873"/>
    </source>
</evidence>
<dbReference type="RefSeq" id="WP_086593454.1">
    <property type="nucleotide sequence ID" value="NZ_MTSE01000003.1"/>
</dbReference>
<dbReference type="AlphaFoldDB" id="A0A243WFZ4"/>
<feature type="region of interest" description="Disordered" evidence="1">
    <location>
        <begin position="55"/>
        <end position="76"/>
    </location>
</feature>
<sequence>MPLFKTGDVVHLASGGPSMTVVTADEETVRCTYFDQEGNLYGNPDGIPFQSELLRAGSAPSPDESEERENTKFGYA</sequence>
<evidence type="ECO:0000313" key="2">
    <source>
        <dbReference type="EMBL" id="OUJ74650.1"/>
    </source>
</evidence>
<dbReference type="OrthoDB" id="1264301at2"/>
<evidence type="ECO:0000256" key="1">
    <source>
        <dbReference type="SAM" id="MobiDB-lite"/>
    </source>
</evidence>
<name>A0A243WFZ4_9BACT</name>
<reference evidence="2 3" key="1">
    <citation type="submission" date="2017-01" db="EMBL/GenBank/DDBJ databases">
        <title>A new Hymenobacter.</title>
        <authorList>
            <person name="Liang Y."/>
            <person name="Feng F."/>
        </authorList>
    </citation>
    <scope>NUCLEOTIDE SEQUENCE [LARGE SCALE GENOMIC DNA]</scope>
    <source>
        <strain evidence="2">MIMBbqt21</strain>
    </source>
</reference>
<organism evidence="2 3">
    <name type="scientific">Hymenobacter crusticola</name>
    <dbReference type="NCBI Taxonomy" id="1770526"/>
    <lineage>
        <taxon>Bacteria</taxon>
        <taxon>Pseudomonadati</taxon>
        <taxon>Bacteroidota</taxon>
        <taxon>Cytophagia</taxon>
        <taxon>Cytophagales</taxon>
        <taxon>Hymenobacteraceae</taxon>
        <taxon>Hymenobacter</taxon>
    </lineage>
</organism>
<proteinExistence type="predicted"/>
<dbReference type="EMBL" id="MTSE01000003">
    <property type="protein sequence ID" value="OUJ74650.1"/>
    <property type="molecule type" value="Genomic_DNA"/>
</dbReference>